<comment type="caution">
    <text evidence="2">The sequence shown here is derived from an EMBL/GenBank/DDBJ whole genome shotgun (WGS) entry which is preliminary data.</text>
</comment>
<accession>A0ABQ8Y0V1</accession>
<evidence type="ECO:0000313" key="2">
    <source>
        <dbReference type="EMBL" id="KAJ6237812.1"/>
    </source>
</evidence>
<gene>
    <name evidence="2" type="ORF">M0813_26605</name>
</gene>
<keyword evidence="3" id="KW-1185">Reference proteome</keyword>
<evidence type="ECO:0000256" key="1">
    <source>
        <dbReference type="SAM" id="Coils"/>
    </source>
</evidence>
<keyword evidence="1" id="KW-0175">Coiled coil</keyword>
<sequence>MNQNEDTDNYMKNYMKKMMTLKTLEKEIKALKLNKKKSERAEKKRKEIETKKNEIKKRLNKQRTKIEEYDEYLKDAEKIKKELQKNKTRLKEKQSELKDLEEKEQEINNLRSKVPPIIRLQEKIQKIDDEFQKVTGKNYDSYKFTKELLESVEEMESNKSKNMKKLFRGTPKHKSFEKISRKFENILISLIKKIESQKLDPNITHDFFANLNKVVFSKYEYIEKNNPETDTTTRIVMDIFEKRKKTPLKIEDADFKGYVKQLLIYFDFLRKNGYKVNKSSRTAGETTVISELKQEKNNIKIQVFSFDIHKEHLIIRNALSYIFKNN</sequence>
<reference evidence="2" key="1">
    <citation type="submission" date="2022-08" db="EMBL/GenBank/DDBJ databases">
        <title>Novel sulfate-reducing endosymbionts in the free-living metamonad Anaeramoeba.</title>
        <authorList>
            <person name="Jerlstrom-Hultqvist J."/>
            <person name="Cepicka I."/>
            <person name="Gallot-Lavallee L."/>
            <person name="Salas-Leiva D."/>
            <person name="Curtis B.A."/>
            <person name="Zahonova K."/>
            <person name="Pipaliya S."/>
            <person name="Dacks J."/>
            <person name="Roger A.J."/>
        </authorList>
    </citation>
    <scope>NUCLEOTIDE SEQUENCE</scope>
    <source>
        <strain evidence="2">Schooner1</strain>
    </source>
</reference>
<name>A0ABQ8Y0V1_9EUKA</name>
<evidence type="ECO:0000313" key="3">
    <source>
        <dbReference type="Proteomes" id="UP001150062"/>
    </source>
</evidence>
<dbReference type="EMBL" id="JAOAOG010000237">
    <property type="protein sequence ID" value="KAJ6237812.1"/>
    <property type="molecule type" value="Genomic_DNA"/>
</dbReference>
<organism evidence="2 3">
    <name type="scientific">Anaeramoeba flamelloides</name>
    <dbReference type="NCBI Taxonomy" id="1746091"/>
    <lineage>
        <taxon>Eukaryota</taxon>
        <taxon>Metamonada</taxon>
        <taxon>Anaeramoebidae</taxon>
        <taxon>Anaeramoeba</taxon>
    </lineage>
</organism>
<feature type="coiled-coil region" evidence="1">
    <location>
        <begin position="14"/>
        <end position="137"/>
    </location>
</feature>
<protein>
    <submittedName>
        <fullName evidence="2">A-type inclusion protein</fullName>
    </submittedName>
</protein>
<proteinExistence type="predicted"/>
<dbReference type="Proteomes" id="UP001150062">
    <property type="component" value="Unassembled WGS sequence"/>
</dbReference>